<feature type="domain" description="Glycine transporter" evidence="8">
    <location>
        <begin position="11"/>
        <end position="84"/>
    </location>
</feature>
<evidence type="ECO:0000256" key="2">
    <source>
        <dbReference type="ARBA" id="ARBA00008193"/>
    </source>
</evidence>
<comment type="subcellular location">
    <subcellularLocation>
        <location evidence="1">Cell membrane</location>
        <topology evidence="1">Multi-pass membrane protein</topology>
    </subcellularLocation>
</comment>
<protein>
    <submittedName>
        <fullName evidence="9">Putative membrane protein YeiH</fullName>
    </submittedName>
</protein>
<keyword evidence="6 7" id="KW-0472">Membrane</keyword>
<dbReference type="AlphaFoldDB" id="A0A3D9UNA3"/>
<keyword evidence="3" id="KW-1003">Cell membrane</keyword>
<evidence type="ECO:0000256" key="6">
    <source>
        <dbReference type="ARBA" id="ARBA00023136"/>
    </source>
</evidence>
<accession>A0A3D9UNA3</accession>
<gene>
    <name evidence="9" type="ORF">DFJ65_1786</name>
</gene>
<feature type="transmembrane region" description="Helical" evidence="7">
    <location>
        <begin position="176"/>
        <end position="194"/>
    </location>
</feature>
<evidence type="ECO:0000313" key="9">
    <source>
        <dbReference type="EMBL" id="REF30766.1"/>
    </source>
</evidence>
<dbReference type="Proteomes" id="UP000256253">
    <property type="component" value="Unassembled WGS sequence"/>
</dbReference>
<proteinExistence type="inferred from homology"/>
<evidence type="ECO:0000256" key="3">
    <source>
        <dbReference type="ARBA" id="ARBA00022475"/>
    </source>
</evidence>
<dbReference type="GO" id="GO:0005886">
    <property type="term" value="C:plasma membrane"/>
    <property type="evidence" value="ECO:0007669"/>
    <property type="project" value="UniProtKB-SubCell"/>
</dbReference>
<keyword evidence="4 7" id="KW-0812">Transmembrane</keyword>
<evidence type="ECO:0000259" key="8">
    <source>
        <dbReference type="Pfam" id="PF03458"/>
    </source>
</evidence>
<evidence type="ECO:0000256" key="5">
    <source>
        <dbReference type="ARBA" id="ARBA00022989"/>
    </source>
</evidence>
<comment type="caution">
    <text evidence="9">The sequence shown here is derived from an EMBL/GenBank/DDBJ whole genome shotgun (WGS) entry which is preliminary data.</text>
</comment>
<evidence type="ECO:0000256" key="4">
    <source>
        <dbReference type="ARBA" id="ARBA00022692"/>
    </source>
</evidence>
<feature type="transmembrane region" description="Helical" evidence="7">
    <location>
        <begin position="68"/>
        <end position="86"/>
    </location>
</feature>
<feature type="transmembrane region" description="Helical" evidence="7">
    <location>
        <begin position="115"/>
        <end position="138"/>
    </location>
</feature>
<sequence>MSADLGDIIRVVDLVGVAVNGLLGGEIARRERLDPIGFAVLGILSALGGGMLRDTLLQRGTPVALTDPWYLVVALVAALVAFVVPFEGRTWNAIYPSLDGLALGTWAAVGTQKALSFGLGWLPALLLGTITAVGGGMIRDIVLARRPAFLGGNTLYATCAIIACGVAILLNGLVTAEVAVLVSAAIGAPLVVIAKARGWKLPGESAREGVRAIRRRYPRTPS</sequence>
<dbReference type="InterPro" id="IPR005115">
    <property type="entry name" value="Gly_transporter"/>
</dbReference>
<dbReference type="Pfam" id="PF03458">
    <property type="entry name" value="Gly_transporter"/>
    <property type="match status" value="2"/>
</dbReference>
<feature type="transmembrane region" description="Helical" evidence="7">
    <location>
        <begin position="150"/>
        <end position="170"/>
    </location>
</feature>
<feature type="transmembrane region" description="Helical" evidence="7">
    <location>
        <begin position="93"/>
        <end position="109"/>
    </location>
</feature>
<keyword evidence="10" id="KW-1185">Reference proteome</keyword>
<keyword evidence="5 7" id="KW-1133">Transmembrane helix</keyword>
<dbReference type="RefSeq" id="WP_115922707.1">
    <property type="nucleotide sequence ID" value="NZ_QTUA01000001.1"/>
</dbReference>
<reference evidence="9 10" key="1">
    <citation type="submission" date="2018-08" db="EMBL/GenBank/DDBJ databases">
        <title>Sequencing the genomes of 1000 actinobacteria strains.</title>
        <authorList>
            <person name="Klenk H.-P."/>
        </authorList>
    </citation>
    <scope>NUCLEOTIDE SEQUENCE [LARGE SCALE GENOMIC DNA]</scope>
    <source>
        <strain evidence="9 10">DSM 22967</strain>
    </source>
</reference>
<evidence type="ECO:0000313" key="10">
    <source>
        <dbReference type="Proteomes" id="UP000256253"/>
    </source>
</evidence>
<feature type="transmembrane region" description="Helical" evidence="7">
    <location>
        <begin position="36"/>
        <end position="56"/>
    </location>
</feature>
<dbReference type="PANTHER" id="PTHR30506:SF3">
    <property type="entry name" value="UPF0126 INNER MEMBRANE PROTEIN YADS-RELATED"/>
    <property type="match status" value="1"/>
</dbReference>
<dbReference type="OrthoDB" id="9791874at2"/>
<name>A0A3D9UNA3_9MICO</name>
<evidence type="ECO:0000256" key="7">
    <source>
        <dbReference type="SAM" id="Phobius"/>
    </source>
</evidence>
<comment type="similarity">
    <text evidence="2">Belongs to the UPF0126 family.</text>
</comment>
<dbReference type="EMBL" id="QTUA01000001">
    <property type="protein sequence ID" value="REF30766.1"/>
    <property type="molecule type" value="Genomic_DNA"/>
</dbReference>
<organism evidence="9 10">
    <name type="scientific">Calidifontibacter indicus</name>
    <dbReference type="NCBI Taxonomy" id="419650"/>
    <lineage>
        <taxon>Bacteria</taxon>
        <taxon>Bacillati</taxon>
        <taxon>Actinomycetota</taxon>
        <taxon>Actinomycetes</taxon>
        <taxon>Micrococcales</taxon>
        <taxon>Dermacoccaceae</taxon>
        <taxon>Calidifontibacter</taxon>
    </lineage>
</organism>
<evidence type="ECO:0000256" key="1">
    <source>
        <dbReference type="ARBA" id="ARBA00004651"/>
    </source>
</evidence>
<feature type="domain" description="Glycine transporter" evidence="8">
    <location>
        <begin position="98"/>
        <end position="170"/>
    </location>
</feature>
<dbReference type="PANTHER" id="PTHR30506">
    <property type="entry name" value="INNER MEMBRANE PROTEIN"/>
    <property type="match status" value="1"/>
</dbReference>